<feature type="compositionally biased region" description="Polar residues" evidence="1">
    <location>
        <begin position="15"/>
        <end position="26"/>
    </location>
</feature>
<organism evidence="2 3">
    <name type="scientific">Fasciolopsis buskii</name>
    <dbReference type="NCBI Taxonomy" id="27845"/>
    <lineage>
        <taxon>Eukaryota</taxon>
        <taxon>Metazoa</taxon>
        <taxon>Spiralia</taxon>
        <taxon>Lophotrochozoa</taxon>
        <taxon>Platyhelminthes</taxon>
        <taxon>Trematoda</taxon>
        <taxon>Digenea</taxon>
        <taxon>Plagiorchiida</taxon>
        <taxon>Echinostomata</taxon>
        <taxon>Echinostomatoidea</taxon>
        <taxon>Fasciolidae</taxon>
        <taxon>Fasciolopsis</taxon>
    </lineage>
</organism>
<feature type="non-terminal residue" evidence="2">
    <location>
        <position position="127"/>
    </location>
</feature>
<sequence>MDGGTPGYEMPVIQEETTQPESVSNSNVDPYVTNIWELAAFSRLRGQNAETEEKSRLANTNEMQVDGYEPEWESWDGGVGNVDIQSPRSHLQVKLAGFGHLCVLRENEVLESYFLIMAKKWMKAVLV</sequence>
<comment type="caution">
    <text evidence="2">The sequence shown here is derived from an EMBL/GenBank/DDBJ whole genome shotgun (WGS) entry which is preliminary data.</text>
</comment>
<dbReference type="EMBL" id="LUCM01001845">
    <property type="protein sequence ID" value="KAA0198276.1"/>
    <property type="molecule type" value="Genomic_DNA"/>
</dbReference>
<proteinExistence type="predicted"/>
<reference evidence="2" key="1">
    <citation type="submission" date="2019-05" db="EMBL/GenBank/DDBJ databases">
        <title>Annotation for the trematode Fasciolopsis buski.</title>
        <authorList>
            <person name="Choi Y.-J."/>
        </authorList>
    </citation>
    <scope>NUCLEOTIDE SEQUENCE</scope>
    <source>
        <strain evidence="2">HT</strain>
        <tissue evidence="2">Whole worm</tissue>
    </source>
</reference>
<accession>A0A8E0VNS1</accession>
<dbReference type="Proteomes" id="UP000728185">
    <property type="component" value="Unassembled WGS sequence"/>
</dbReference>
<dbReference type="AlphaFoldDB" id="A0A8E0VNS1"/>
<evidence type="ECO:0000313" key="2">
    <source>
        <dbReference type="EMBL" id="KAA0198276.1"/>
    </source>
</evidence>
<dbReference type="OrthoDB" id="6479200at2759"/>
<evidence type="ECO:0000313" key="3">
    <source>
        <dbReference type="Proteomes" id="UP000728185"/>
    </source>
</evidence>
<protein>
    <submittedName>
        <fullName evidence="2">Uncharacterized protein</fullName>
    </submittedName>
</protein>
<gene>
    <name evidence="2" type="ORF">FBUS_07758</name>
</gene>
<feature type="region of interest" description="Disordered" evidence="1">
    <location>
        <begin position="1"/>
        <end position="26"/>
    </location>
</feature>
<evidence type="ECO:0000256" key="1">
    <source>
        <dbReference type="SAM" id="MobiDB-lite"/>
    </source>
</evidence>
<name>A0A8E0VNS1_9TREM</name>
<keyword evidence="3" id="KW-1185">Reference proteome</keyword>